<dbReference type="Proteomes" id="UP000324222">
    <property type="component" value="Unassembled WGS sequence"/>
</dbReference>
<protein>
    <submittedName>
        <fullName evidence="1">Uncharacterized protein</fullName>
    </submittedName>
</protein>
<name>A0A5B7HME0_PORTR</name>
<evidence type="ECO:0000313" key="2">
    <source>
        <dbReference type="Proteomes" id="UP000324222"/>
    </source>
</evidence>
<proteinExistence type="predicted"/>
<keyword evidence="2" id="KW-1185">Reference proteome</keyword>
<organism evidence="1 2">
    <name type="scientific">Portunus trituberculatus</name>
    <name type="common">Swimming crab</name>
    <name type="synonym">Neptunus trituberculatus</name>
    <dbReference type="NCBI Taxonomy" id="210409"/>
    <lineage>
        <taxon>Eukaryota</taxon>
        <taxon>Metazoa</taxon>
        <taxon>Ecdysozoa</taxon>
        <taxon>Arthropoda</taxon>
        <taxon>Crustacea</taxon>
        <taxon>Multicrustacea</taxon>
        <taxon>Malacostraca</taxon>
        <taxon>Eumalacostraca</taxon>
        <taxon>Eucarida</taxon>
        <taxon>Decapoda</taxon>
        <taxon>Pleocyemata</taxon>
        <taxon>Brachyura</taxon>
        <taxon>Eubrachyura</taxon>
        <taxon>Portunoidea</taxon>
        <taxon>Portunidae</taxon>
        <taxon>Portuninae</taxon>
        <taxon>Portunus</taxon>
    </lineage>
</organism>
<dbReference type="EMBL" id="VSRR010030164">
    <property type="protein sequence ID" value="MPC69878.1"/>
    <property type="molecule type" value="Genomic_DNA"/>
</dbReference>
<gene>
    <name evidence="1" type="ORF">E2C01_064110</name>
</gene>
<evidence type="ECO:0000313" key="1">
    <source>
        <dbReference type="EMBL" id="MPC69878.1"/>
    </source>
</evidence>
<accession>A0A5B7HME0</accession>
<sequence>MGVAESGSESWWAPGGLNGDKHNHRLIQHNNGYLSNVVIDSGFASLSEFGNTGVQANIGGLNHGGRHG</sequence>
<reference evidence="1 2" key="1">
    <citation type="submission" date="2019-05" db="EMBL/GenBank/DDBJ databases">
        <title>Another draft genome of Portunus trituberculatus and its Hox gene families provides insights of decapod evolution.</title>
        <authorList>
            <person name="Jeong J.-H."/>
            <person name="Song I."/>
            <person name="Kim S."/>
            <person name="Choi T."/>
            <person name="Kim D."/>
            <person name="Ryu S."/>
            <person name="Kim W."/>
        </authorList>
    </citation>
    <scope>NUCLEOTIDE SEQUENCE [LARGE SCALE GENOMIC DNA]</scope>
    <source>
        <tissue evidence="1">Muscle</tissue>
    </source>
</reference>
<dbReference type="AlphaFoldDB" id="A0A5B7HME0"/>
<comment type="caution">
    <text evidence="1">The sequence shown here is derived from an EMBL/GenBank/DDBJ whole genome shotgun (WGS) entry which is preliminary data.</text>
</comment>